<dbReference type="HAMAP" id="MF_01368">
    <property type="entry name" value="Ribosomal_bL17"/>
    <property type="match status" value="1"/>
</dbReference>
<accession>A0A062Y1M1</accession>
<comment type="caution">
    <text evidence="7">The sequence shown here is derived from an EMBL/GenBank/DDBJ whole genome shotgun (WGS) entry which is preliminary data.</text>
</comment>
<dbReference type="EMBL" id="JMFG01000005">
    <property type="protein sequence ID" value="KDA54675.1"/>
    <property type="molecule type" value="Genomic_DNA"/>
</dbReference>
<dbReference type="STRING" id="1312852.EG19_09620"/>
<dbReference type="EMBL" id="DSHW01000142">
    <property type="protein sequence ID" value="HEQ88148.1"/>
    <property type="molecule type" value="Genomic_DNA"/>
</dbReference>
<evidence type="ECO:0000256" key="4">
    <source>
        <dbReference type="HAMAP-Rule" id="MF_01368"/>
    </source>
</evidence>
<dbReference type="PANTHER" id="PTHR14413">
    <property type="entry name" value="RIBOSOMAL PROTEIN L17"/>
    <property type="match status" value="1"/>
</dbReference>
<dbReference type="AlphaFoldDB" id="A0A062Y1M1"/>
<dbReference type="RefSeq" id="WP_038046820.1">
    <property type="nucleotide sequence ID" value="NZ_JMFG01000005.1"/>
</dbReference>
<dbReference type="SUPFAM" id="SSF64263">
    <property type="entry name" value="Prokaryotic ribosomal protein L17"/>
    <property type="match status" value="1"/>
</dbReference>
<dbReference type="GO" id="GO:0006412">
    <property type="term" value="P:translation"/>
    <property type="evidence" value="ECO:0007669"/>
    <property type="project" value="UniProtKB-UniRule"/>
</dbReference>
<keyword evidence="3 4" id="KW-0687">Ribonucleoprotein</keyword>
<keyword evidence="2 4" id="KW-0689">Ribosomal protein</keyword>
<name>A0A062Y1M1_9BACT</name>
<evidence type="ECO:0000256" key="1">
    <source>
        <dbReference type="ARBA" id="ARBA00008777"/>
    </source>
</evidence>
<comment type="subunit">
    <text evidence="4">Part of the 50S ribosomal subunit. Contacts protein L32.</text>
</comment>
<evidence type="ECO:0000256" key="5">
    <source>
        <dbReference type="RuleBase" id="RU000660"/>
    </source>
</evidence>
<reference evidence="7 8" key="1">
    <citation type="submission" date="2014-04" db="EMBL/GenBank/DDBJ databases">
        <title>The Genome Sequence of Thermoanaerobaculum aquaticum MP-01, The First Cultivated Group 23 Acidobacterium.</title>
        <authorList>
            <person name="Stamps B.W."/>
            <person name="Losey N.A."/>
            <person name="Lawson P.A."/>
            <person name="Stevenson B.S."/>
        </authorList>
    </citation>
    <scope>NUCLEOTIDE SEQUENCE [LARGE SCALE GENOMIC DNA]</scope>
    <source>
        <strain evidence="7 8">MP-01</strain>
    </source>
</reference>
<dbReference type="PROSITE" id="PS01167">
    <property type="entry name" value="RIBOSOMAL_L17"/>
    <property type="match status" value="1"/>
</dbReference>
<reference evidence="6" key="2">
    <citation type="journal article" date="2020" name="mSystems">
        <title>Genome- and Community-Level Interaction Insights into Carbon Utilization and Element Cycling Functions of Hydrothermarchaeota in Hydrothermal Sediment.</title>
        <authorList>
            <person name="Zhou Z."/>
            <person name="Liu Y."/>
            <person name="Xu W."/>
            <person name="Pan J."/>
            <person name="Luo Z.H."/>
            <person name="Li M."/>
        </authorList>
    </citation>
    <scope>NUCLEOTIDE SEQUENCE [LARGE SCALE GENOMIC DNA]</scope>
    <source>
        <strain evidence="6">SpSt-186</strain>
    </source>
</reference>
<evidence type="ECO:0000313" key="7">
    <source>
        <dbReference type="EMBL" id="KDA54675.1"/>
    </source>
</evidence>
<dbReference type="GO" id="GO:0022625">
    <property type="term" value="C:cytosolic large ribosomal subunit"/>
    <property type="evidence" value="ECO:0007669"/>
    <property type="project" value="TreeGrafter"/>
</dbReference>
<organism evidence="7 8">
    <name type="scientific">Thermoanaerobaculum aquaticum</name>
    <dbReference type="NCBI Taxonomy" id="1312852"/>
    <lineage>
        <taxon>Bacteria</taxon>
        <taxon>Pseudomonadati</taxon>
        <taxon>Acidobacteriota</taxon>
        <taxon>Thermoanaerobaculia</taxon>
        <taxon>Thermoanaerobaculales</taxon>
        <taxon>Thermoanaerobaculaceae</taxon>
        <taxon>Thermoanaerobaculum</taxon>
    </lineage>
</organism>
<dbReference type="GO" id="GO:0003735">
    <property type="term" value="F:structural constituent of ribosome"/>
    <property type="evidence" value="ECO:0007669"/>
    <property type="project" value="InterPro"/>
</dbReference>
<keyword evidence="8" id="KW-1185">Reference proteome</keyword>
<dbReference type="InterPro" id="IPR000456">
    <property type="entry name" value="Ribosomal_bL17"/>
</dbReference>
<evidence type="ECO:0000256" key="2">
    <source>
        <dbReference type="ARBA" id="ARBA00022980"/>
    </source>
</evidence>
<dbReference type="Gene3D" id="3.90.1030.10">
    <property type="entry name" value="Ribosomal protein L17"/>
    <property type="match status" value="1"/>
</dbReference>
<dbReference type="FunFam" id="3.90.1030.10:FF:000001">
    <property type="entry name" value="50S ribosomal protein L17"/>
    <property type="match status" value="1"/>
</dbReference>
<dbReference type="NCBIfam" id="TIGR00059">
    <property type="entry name" value="L17"/>
    <property type="match status" value="1"/>
</dbReference>
<protein>
    <recommendedName>
        <fullName evidence="4">Large ribosomal subunit protein bL17</fullName>
    </recommendedName>
</protein>
<evidence type="ECO:0000313" key="6">
    <source>
        <dbReference type="EMBL" id="HEQ88148.1"/>
    </source>
</evidence>
<proteinExistence type="inferred from homology"/>
<evidence type="ECO:0000256" key="3">
    <source>
        <dbReference type="ARBA" id="ARBA00023274"/>
    </source>
</evidence>
<dbReference type="InterPro" id="IPR047859">
    <property type="entry name" value="Ribosomal_bL17_CS"/>
</dbReference>
<dbReference type="OrthoDB" id="9809073at2"/>
<gene>
    <name evidence="4" type="primary">rplQ</name>
    <name evidence="7" type="ORF">EG19_09620</name>
    <name evidence="6" type="ORF">ENP06_01910</name>
</gene>
<sequence length="139" mass="16044">MRHNRAGRKLGRVSEHRRALFRNQLLSLIKHERIITTLPKAKELRPIAERMVTLGRKNSVHARRLVNRWISDRDLIKKLFSEIAPRFATRPGGYTRIVKLGPRKGDGAELAILEFVDYKLPEAKKAKEAKEEKAKEKSA</sequence>
<comment type="similarity">
    <text evidence="1 4 5">Belongs to the bacterial ribosomal protein bL17 family.</text>
</comment>
<evidence type="ECO:0000313" key="8">
    <source>
        <dbReference type="Proteomes" id="UP000027284"/>
    </source>
</evidence>
<dbReference type="Pfam" id="PF01196">
    <property type="entry name" value="Ribosomal_L17"/>
    <property type="match status" value="1"/>
</dbReference>
<dbReference type="PANTHER" id="PTHR14413:SF16">
    <property type="entry name" value="LARGE RIBOSOMAL SUBUNIT PROTEIN BL17M"/>
    <property type="match status" value="1"/>
</dbReference>
<dbReference type="Proteomes" id="UP000027284">
    <property type="component" value="Unassembled WGS sequence"/>
</dbReference>
<dbReference type="InterPro" id="IPR036373">
    <property type="entry name" value="Ribosomal_bL17_sf"/>
</dbReference>